<feature type="non-terminal residue" evidence="1">
    <location>
        <position position="275"/>
    </location>
</feature>
<gene>
    <name evidence="1" type="ORF">S12H4_32768</name>
</gene>
<dbReference type="InterPro" id="IPR027417">
    <property type="entry name" value="P-loop_NTPase"/>
</dbReference>
<reference evidence="1" key="1">
    <citation type="journal article" date="2014" name="Front. Microbiol.">
        <title>High frequency of phylogenetically diverse reductive dehalogenase-homologous genes in deep subseafloor sedimentary metagenomes.</title>
        <authorList>
            <person name="Kawai M."/>
            <person name="Futagami T."/>
            <person name="Toyoda A."/>
            <person name="Takaki Y."/>
            <person name="Nishi S."/>
            <person name="Hori S."/>
            <person name="Arai W."/>
            <person name="Tsubouchi T."/>
            <person name="Morono Y."/>
            <person name="Uchiyama I."/>
            <person name="Ito T."/>
            <person name="Fujiyama A."/>
            <person name="Inagaki F."/>
            <person name="Takami H."/>
        </authorList>
    </citation>
    <scope>NUCLEOTIDE SEQUENCE</scope>
    <source>
        <strain evidence="1">Expedition CK06-06</strain>
    </source>
</reference>
<organism evidence="1">
    <name type="scientific">marine sediment metagenome</name>
    <dbReference type="NCBI Taxonomy" id="412755"/>
    <lineage>
        <taxon>unclassified sequences</taxon>
        <taxon>metagenomes</taxon>
        <taxon>ecological metagenomes</taxon>
    </lineage>
</organism>
<protein>
    <submittedName>
        <fullName evidence="1">Uncharacterized protein</fullName>
    </submittedName>
</protein>
<evidence type="ECO:0000313" key="1">
    <source>
        <dbReference type="EMBL" id="GAI93011.1"/>
    </source>
</evidence>
<name>X1TNT1_9ZZZZ</name>
<comment type="caution">
    <text evidence="1">The sequence shown here is derived from an EMBL/GenBank/DDBJ whole genome shotgun (WGS) entry which is preliminary data.</text>
</comment>
<dbReference type="SUPFAM" id="SSF52540">
    <property type="entry name" value="P-loop containing nucleoside triphosphate hydrolases"/>
    <property type="match status" value="1"/>
</dbReference>
<sequence>DNLNKSALVGFDYTDIYERLRQAWTGTPDRINSYWQAQDCAIRFRHYCLEHNLLDFSLTTEVYCRHLLTDEVYQRYLGARYRHLLVDNLEENVPVAHDFIDWAREQFQSTLLVYDDGGGYRIFLGADAARGLEVAGRCSDQLTFGELLEPTAHCLAFSDALRRALKLQGGQASPTGEFRRAVANPGSEKYWIGMIRWVARQVAELVSDGIPAGEIAIVAPYVSEVMRFAIEEHLGQQGIRLYLLRPATSLRDDPVVRALLILTMLGHPDWQVIIQ</sequence>
<dbReference type="AlphaFoldDB" id="X1TNT1"/>
<feature type="non-terminal residue" evidence="1">
    <location>
        <position position="1"/>
    </location>
</feature>
<dbReference type="EMBL" id="BARW01019238">
    <property type="protein sequence ID" value="GAI93011.1"/>
    <property type="molecule type" value="Genomic_DNA"/>
</dbReference>
<accession>X1TNT1</accession>
<proteinExistence type="predicted"/>